<keyword evidence="2" id="KW-0472">Membrane</keyword>
<keyword evidence="2" id="KW-1133">Transmembrane helix</keyword>
<dbReference type="AlphaFoldDB" id="A0A9N9IEF1"/>
<dbReference type="Proteomes" id="UP000789405">
    <property type="component" value="Unassembled WGS sequence"/>
</dbReference>
<accession>A0A9N9IEF1</accession>
<evidence type="ECO:0000313" key="3">
    <source>
        <dbReference type="EMBL" id="CAG8733621.1"/>
    </source>
</evidence>
<dbReference type="OrthoDB" id="2378300at2759"/>
<organism evidence="3 4">
    <name type="scientific">Dentiscutata erythropus</name>
    <dbReference type="NCBI Taxonomy" id="1348616"/>
    <lineage>
        <taxon>Eukaryota</taxon>
        <taxon>Fungi</taxon>
        <taxon>Fungi incertae sedis</taxon>
        <taxon>Mucoromycota</taxon>
        <taxon>Glomeromycotina</taxon>
        <taxon>Glomeromycetes</taxon>
        <taxon>Diversisporales</taxon>
        <taxon>Gigasporaceae</taxon>
        <taxon>Dentiscutata</taxon>
    </lineage>
</organism>
<gene>
    <name evidence="3" type="ORF">DERYTH_LOCUS15351</name>
</gene>
<feature type="transmembrane region" description="Helical" evidence="2">
    <location>
        <begin position="238"/>
        <end position="264"/>
    </location>
</feature>
<feature type="region of interest" description="Disordered" evidence="1">
    <location>
        <begin position="347"/>
        <end position="375"/>
    </location>
</feature>
<comment type="caution">
    <text evidence="3">The sequence shown here is derived from an EMBL/GenBank/DDBJ whole genome shotgun (WGS) entry which is preliminary data.</text>
</comment>
<dbReference type="EMBL" id="CAJVPY010012362">
    <property type="protein sequence ID" value="CAG8733621.1"/>
    <property type="molecule type" value="Genomic_DNA"/>
</dbReference>
<keyword evidence="2" id="KW-0812">Transmembrane</keyword>
<evidence type="ECO:0000256" key="1">
    <source>
        <dbReference type="SAM" id="MobiDB-lite"/>
    </source>
</evidence>
<feature type="transmembrane region" description="Helical" evidence="2">
    <location>
        <begin position="67"/>
        <end position="87"/>
    </location>
</feature>
<protein>
    <submittedName>
        <fullName evidence="3">25615_t:CDS:1</fullName>
    </submittedName>
</protein>
<feature type="transmembrane region" description="Helical" evidence="2">
    <location>
        <begin position="115"/>
        <end position="139"/>
    </location>
</feature>
<evidence type="ECO:0000313" key="4">
    <source>
        <dbReference type="Proteomes" id="UP000789405"/>
    </source>
</evidence>
<sequence>NSLILPSFVKKFLKKLNMSQYYTNSNSTLPGEVICRPGTTGNGTCMCDWRVQIRDCPSEGTFIENLYLVNTLACFIVFIMLTGLLIWRMAVKGQGLISKDPLKEMGILRPKPLECFLLLNIFHVAFRLLYSVCLISDFLPLNVLKELIHDVTFTISLASLAIYLIGLIYTIPRTHIAAQRAVISGYGKASSSKLKNLEFGLKKLRRVRVLLLSDLFFFAIASLVFALCRNFILTYSPALSLILATCWILIVPLTNAVIITVLAYEINEKAKMPPLRPKTTTFNQSRSNEYYTANAVPKYPGKTVKNDRNYPNDSKGITVRFEQTIEQTISNSSIPFSPDSKALEREQDFVGSASDQSHSAIVSEGESSDSIELVW</sequence>
<keyword evidence="4" id="KW-1185">Reference proteome</keyword>
<feature type="non-terminal residue" evidence="3">
    <location>
        <position position="375"/>
    </location>
</feature>
<name>A0A9N9IEF1_9GLOM</name>
<evidence type="ECO:0000256" key="2">
    <source>
        <dbReference type="SAM" id="Phobius"/>
    </source>
</evidence>
<reference evidence="3" key="1">
    <citation type="submission" date="2021-06" db="EMBL/GenBank/DDBJ databases">
        <authorList>
            <person name="Kallberg Y."/>
            <person name="Tangrot J."/>
            <person name="Rosling A."/>
        </authorList>
    </citation>
    <scope>NUCLEOTIDE SEQUENCE</scope>
    <source>
        <strain evidence="3">MA453B</strain>
    </source>
</reference>
<feature type="transmembrane region" description="Helical" evidence="2">
    <location>
        <begin position="151"/>
        <end position="171"/>
    </location>
</feature>
<proteinExistence type="predicted"/>
<feature type="transmembrane region" description="Helical" evidence="2">
    <location>
        <begin position="209"/>
        <end position="232"/>
    </location>
</feature>